<dbReference type="SMART" id="SM00198">
    <property type="entry name" value="SCP"/>
    <property type="match status" value="1"/>
</dbReference>
<gene>
    <name evidence="3" type="ORF">B7P43_G03825</name>
</gene>
<keyword evidence="4" id="KW-1185">Reference proteome</keyword>
<evidence type="ECO:0000256" key="1">
    <source>
        <dbReference type="SAM" id="SignalP"/>
    </source>
</evidence>
<feature type="domain" description="SCP" evidence="2">
    <location>
        <begin position="17"/>
        <end position="170"/>
    </location>
</feature>
<dbReference type="STRING" id="105785.A0A2J7QAK8"/>
<evidence type="ECO:0000259" key="2">
    <source>
        <dbReference type="SMART" id="SM00198"/>
    </source>
</evidence>
<organism evidence="3 4">
    <name type="scientific">Cryptotermes secundus</name>
    <dbReference type="NCBI Taxonomy" id="105785"/>
    <lineage>
        <taxon>Eukaryota</taxon>
        <taxon>Metazoa</taxon>
        <taxon>Ecdysozoa</taxon>
        <taxon>Arthropoda</taxon>
        <taxon>Hexapoda</taxon>
        <taxon>Insecta</taxon>
        <taxon>Pterygota</taxon>
        <taxon>Neoptera</taxon>
        <taxon>Polyneoptera</taxon>
        <taxon>Dictyoptera</taxon>
        <taxon>Blattodea</taxon>
        <taxon>Blattoidea</taxon>
        <taxon>Termitoidae</taxon>
        <taxon>Kalotermitidae</taxon>
        <taxon>Cryptotermitinae</taxon>
        <taxon>Cryptotermes</taxon>
    </lineage>
</organism>
<dbReference type="InterPro" id="IPR002413">
    <property type="entry name" value="V5_allergen-like"/>
</dbReference>
<dbReference type="PRINTS" id="PR00837">
    <property type="entry name" value="V5TPXLIKE"/>
</dbReference>
<sequence>MKATSVTVIIIMVFVQIQAKGYCDICKNHTMCIYPTWDDELAAVAQRWSNQCIFEHDSCRDVDRFVVGQNLFCWSSKYRNGKLLTNETLESQRTAWTRAVTAWYDEVAKFDPRHIKPFHFSPDTGHYTALLWADTHHVGCGFVSFLDPGQDGWYTKHFVCNYGPAGNRLGAALYQVGAAGTGRFGGTYRLEVNVGILRGMMTVIKSAENWALRKAILK</sequence>
<dbReference type="InterPro" id="IPR018244">
    <property type="entry name" value="Allrgn_V5/Tpx1_CS"/>
</dbReference>
<dbReference type="AlphaFoldDB" id="A0A2J7QAK8"/>
<dbReference type="SUPFAM" id="SSF55797">
    <property type="entry name" value="PR-1-like"/>
    <property type="match status" value="1"/>
</dbReference>
<dbReference type="InterPro" id="IPR035940">
    <property type="entry name" value="CAP_sf"/>
</dbReference>
<feature type="signal peptide" evidence="1">
    <location>
        <begin position="1"/>
        <end position="19"/>
    </location>
</feature>
<evidence type="ECO:0000313" key="3">
    <source>
        <dbReference type="EMBL" id="PNF25630.1"/>
    </source>
</evidence>
<dbReference type="Gene3D" id="3.40.33.10">
    <property type="entry name" value="CAP"/>
    <property type="match status" value="1"/>
</dbReference>
<name>A0A2J7QAK8_9NEOP</name>
<accession>A0A2J7QAK8</accession>
<dbReference type="PRINTS" id="PR00838">
    <property type="entry name" value="V5ALLERGEN"/>
</dbReference>
<keyword evidence="1" id="KW-0732">Signal</keyword>
<dbReference type="Proteomes" id="UP000235965">
    <property type="component" value="Unassembled WGS sequence"/>
</dbReference>
<feature type="chain" id="PRO_5014428222" description="SCP domain-containing protein" evidence="1">
    <location>
        <begin position="20"/>
        <end position="218"/>
    </location>
</feature>
<dbReference type="GO" id="GO:0005576">
    <property type="term" value="C:extracellular region"/>
    <property type="evidence" value="ECO:0007669"/>
    <property type="project" value="UniProtKB-SubCell"/>
</dbReference>
<reference evidence="3 4" key="1">
    <citation type="submission" date="2017-12" db="EMBL/GenBank/DDBJ databases">
        <title>Hemimetabolous genomes reveal molecular basis of termite eusociality.</title>
        <authorList>
            <person name="Harrison M.C."/>
            <person name="Jongepier E."/>
            <person name="Robertson H.M."/>
            <person name="Arning N."/>
            <person name="Bitard-Feildel T."/>
            <person name="Chao H."/>
            <person name="Childers C.P."/>
            <person name="Dinh H."/>
            <person name="Doddapaneni H."/>
            <person name="Dugan S."/>
            <person name="Gowin J."/>
            <person name="Greiner C."/>
            <person name="Han Y."/>
            <person name="Hu H."/>
            <person name="Hughes D.S.T."/>
            <person name="Huylmans A.-K."/>
            <person name="Kemena C."/>
            <person name="Kremer L.P.M."/>
            <person name="Lee S.L."/>
            <person name="Lopez-Ezquerra A."/>
            <person name="Mallet L."/>
            <person name="Monroy-Kuhn J.M."/>
            <person name="Moser A."/>
            <person name="Murali S.C."/>
            <person name="Muzny D.M."/>
            <person name="Otani S."/>
            <person name="Piulachs M.-D."/>
            <person name="Poelchau M."/>
            <person name="Qu J."/>
            <person name="Schaub F."/>
            <person name="Wada-Katsumata A."/>
            <person name="Worley K.C."/>
            <person name="Xie Q."/>
            <person name="Ylla G."/>
            <person name="Poulsen M."/>
            <person name="Gibbs R.A."/>
            <person name="Schal C."/>
            <person name="Richards S."/>
            <person name="Belles X."/>
            <person name="Korb J."/>
            <person name="Bornberg-Bauer E."/>
        </authorList>
    </citation>
    <scope>NUCLEOTIDE SEQUENCE [LARGE SCALE GENOMIC DNA]</scope>
    <source>
        <tissue evidence="3">Whole body</tissue>
    </source>
</reference>
<dbReference type="EMBL" id="NEVH01016330">
    <property type="protein sequence ID" value="PNF25630.1"/>
    <property type="molecule type" value="Genomic_DNA"/>
</dbReference>
<proteinExistence type="predicted"/>
<dbReference type="PROSITE" id="PS01009">
    <property type="entry name" value="CRISP_1"/>
    <property type="match status" value="1"/>
</dbReference>
<evidence type="ECO:0000313" key="4">
    <source>
        <dbReference type="Proteomes" id="UP000235965"/>
    </source>
</evidence>
<dbReference type="CDD" id="cd05380">
    <property type="entry name" value="CAP_euk"/>
    <property type="match status" value="1"/>
</dbReference>
<dbReference type="InterPro" id="IPR014044">
    <property type="entry name" value="CAP_dom"/>
</dbReference>
<protein>
    <recommendedName>
        <fullName evidence="2">SCP domain-containing protein</fullName>
    </recommendedName>
</protein>
<dbReference type="Pfam" id="PF00188">
    <property type="entry name" value="CAP"/>
    <property type="match status" value="1"/>
</dbReference>
<dbReference type="PANTHER" id="PTHR10334">
    <property type="entry name" value="CYSTEINE-RICH SECRETORY PROTEIN-RELATED"/>
    <property type="match status" value="1"/>
</dbReference>
<comment type="caution">
    <text evidence="3">The sequence shown here is derived from an EMBL/GenBank/DDBJ whole genome shotgun (WGS) entry which is preliminary data.</text>
</comment>
<dbReference type="FunCoup" id="A0A2J7QAK8">
    <property type="interactions" value="104"/>
</dbReference>
<dbReference type="InterPro" id="IPR001283">
    <property type="entry name" value="CRISP-related"/>
</dbReference>
<dbReference type="OrthoDB" id="414826at2759"/>
<dbReference type="InParanoid" id="A0A2J7QAK8"/>